<feature type="region of interest" description="Disordered" evidence="1">
    <location>
        <begin position="1"/>
        <end position="25"/>
    </location>
</feature>
<organism evidence="2">
    <name type="scientific">Arundo donax</name>
    <name type="common">Giant reed</name>
    <name type="synonym">Donax arundinaceus</name>
    <dbReference type="NCBI Taxonomy" id="35708"/>
    <lineage>
        <taxon>Eukaryota</taxon>
        <taxon>Viridiplantae</taxon>
        <taxon>Streptophyta</taxon>
        <taxon>Embryophyta</taxon>
        <taxon>Tracheophyta</taxon>
        <taxon>Spermatophyta</taxon>
        <taxon>Magnoliopsida</taxon>
        <taxon>Liliopsida</taxon>
        <taxon>Poales</taxon>
        <taxon>Poaceae</taxon>
        <taxon>PACMAD clade</taxon>
        <taxon>Arundinoideae</taxon>
        <taxon>Arundineae</taxon>
        <taxon>Arundo</taxon>
    </lineage>
</organism>
<sequence>MNQLERIESMAPKEQRLGRRGNNGGCKSVIALQSISTDAEDEANDLIYPGVWRLSRLYP</sequence>
<feature type="compositionally biased region" description="Basic and acidic residues" evidence="1">
    <location>
        <begin position="1"/>
        <end position="17"/>
    </location>
</feature>
<name>A0A0A9FJQ8_ARUDO</name>
<dbReference type="EMBL" id="GBRH01186427">
    <property type="protein sequence ID" value="JAE11469.1"/>
    <property type="molecule type" value="Transcribed_RNA"/>
</dbReference>
<proteinExistence type="predicted"/>
<reference evidence="2" key="2">
    <citation type="journal article" date="2015" name="Data Brief">
        <title>Shoot transcriptome of the giant reed, Arundo donax.</title>
        <authorList>
            <person name="Barrero R.A."/>
            <person name="Guerrero F.D."/>
            <person name="Moolhuijzen P."/>
            <person name="Goolsby J.A."/>
            <person name="Tidwell J."/>
            <person name="Bellgard S.E."/>
            <person name="Bellgard M.I."/>
        </authorList>
    </citation>
    <scope>NUCLEOTIDE SEQUENCE</scope>
    <source>
        <tissue evidence="2">Shoot tissue taken approximately 20 cm above the soil surface</tissue>
    </source>
</reference>
<dbReference type="AlphaFoldDB" id="A0A0A9FJQ8"/>
<evidence type="ECO:0000256" key="1">
    <source>
        <dbReference type="SAM" id="MobiDB-lite"/>
    </source>
</evidence>
<protein>
    <submittedName>
        <fullName evidence="2">Uncharacterized protein</fullName>
    </submittedName>
</protein>
<reference evidence="2" key="1">
    <citation type="submission" date="2014-09" db="EMBL/GenBank/DDBJ databases">
        <authorList>
            <person name="Magalhaes I.L.F."/>
            <person name="Oliveira U."/>
            <person name="Santos F.R."/>
            <person name="Vidigal T.H.D.A."/>
            <person name="Brescovit A.D."/>
            <person name="Santos A.J."/>
        </authorList>
    </citation>
    <scope>NUCLEOTIDE SEQUENCE</scope>
    <source>
        <tissue evidence="2">Shoot tissue taken approximately 20 cm above the soil surface</tissue>
    </source>
</reference>
<evidence type="ECO:0000313" key="2">
    <source>
        <dbReference type="EMBL" id="JAE11469.1"/>
    </source>
</evidence>
<accession>A0A0A9FJQ8</accession>